<dbReference type="RefSeq" id="XP_016614872.1">
    <property type="nucleotide sequence ID" value="XM_016769026.1"/>
</dbReference>
<accession>A0A0D2H4I1</accession>
<reference evidence="4" key="1">
    <citation type="submission" date="2015-01" db="EMBL/GenBank/DDBJ databases">
        <title>The Genome Sequence of Cladophialophora bantiana CBS 173.52.</title>
        <authorList>
            <consortium name="The Broad Institute Genomics Platform"/>
            <person name="Cuomo C."/>
            <person name="de Hoog S."/>
            <person name="Gorbushina A."/>
            <person name="Stielow B."/>
            <person name="Teixiera M."/>
            <person name="Abouelleil A."/>
            <person name="Chapman S.B."/>
            <person name="Priest M."/>
            <person name="Young S.K."/>
            <person name="Wortman J."/>
            <person name="Nusbaum C."/>
            <person name="Birren B."/>
        </authorList>
    </citation>
    <scope>NUCLEOTIDE SEQUENCE [LARGE SCALE GENOMIC DNA]</scope>
    <source>
        <strain evidence="4">CBS 173.52</strain>
    </source>
</reference>
<proteinExistence type="predicted"/>
<dbReference type="SUPFAM" id="SSF53474">
    <property type="entry name" value="alpha/beta-Hydrolases"/>
    <property type="match status" value="1"/>
</dbReference>
<dbReference type="Proteomes" id="UP000053789">
    <property type="component" value="Unassembled WGS sequence"/>
</dbReference>
<dbReference type="PANTHER" id="PTHR48081">
    <property type="entry name" value="AB HYDROLASE SUPERFAMILY PROTEIN C4A8.06C"/>
    <property type="match status" value="1"/>
</dbReference>
<feature type="signal peptide" evidence="2">
    <location>
        <begin position="1"/>
        <end position="15"/>
    </location>
</feature>
<evidence type="ECO:0000313" key="4">
    <source>
        <dbReference type="EMBL" id="KIW88203.1"/>
    </source>
</evidence>
<organism evidence="4 5">
    <name type="scientific">Cladophialophora bantiana (strain ATCC 10958 / CBS 173.52 / CDC B-1940 / NIH 8579)</name>
    <name type="common">Xylohypha bantiana</name>
    <dbReference type="NCBI Taxonomy" id="1442370"/>
    <lineage>
        <taxon>Eukaryota</taxon>
        <taxon>Fungi</taxon>
        <taxon>Dikarya</taxon>
        <taxon>Ascomycota</taxon>
        <taxon>Pezizomycotina</taxon>
        <taxon>Eurotiomycetes</taxon>
        <taxon>Chaetothyriomycetidae</taxon>
        <taxon>Chaetothyriales</taxon>
        <taxon>Herpotrichiellaceae</taxon>
        <taxon>Cladophialophora</taxon>
    </lineage>
</organism>
<feature type="chain" id="PRO_5013062566" description="Alpha/beta hydrolase fold-3 domain-containing protein" evidence="2">
    <location>
        <begin position="16"/>
        <end position="350"/>
    </location>
</feature>
<dbReference type="PANTHER" id="PTHR48081:SF8">
    <property type="entry name" value="ALPHA_BETA HYDROLASE FOLD-3 DOMAIN-CONTAINING PROTEIN-RELATED"/>
    <property type="match status" value="1"/>
</dbReference>
<dbReference type="GeneID" id="27704242"/>
<dbReference type="AlphaFoldDB" id="A0A0D2H4I1"/>
<name>A0A0D2H4I1_CLAB1</name>
<dbReference type="InterPro" id="IPR029058">
    <property type="entry name" value="AB_hydrolase_fold"/>
</dbReference>
<gene>
    <name evidence="4" type="ORF">Z519_11314</name>
</gene>
<keyword evidence="1" id="KW-0378">Hydrolase</keyword>
<sequence>MANTLLLILSHPLQALLFTHSFFSQVLLALLRRLLLPHFPVYQPLRLQVHRAYLAAAALAFPNLTHRLPVGSLSPKRARKVDDGVPAYLIPGKRQLSEFAHGGHGKQRCVAVFAHGGGYTRGEARMYLKYMERWVTEAARNGLDLAFFSVEYPLSTQESHPAQRNTFIQVYRFLLNSEIGPENIVFMGDSAGGGLSILAGLELGRLDLPQPAATVLISPWVDMTLKAHRGGNPAVESDYFLMANKTVPALVQLFIGDRPPDSPDMNPLCRQPEELKDLSPQLIFTGGAEFARTDSEKWAELCQKAGVEHKLIIEWAQLHVYAVGSKFTHPAVRKKTDDMIIEWVKAHVAQ</sequence>
<dbReference type="InterPro" id="IPR050300">
    <property type="entry name" value="GDXG_lipolytic_enzyme"/>
</dbReference>
<dbReference type="OrthoDB" id="2152029at2759"/>
<dbReference type="VEuPathDB" id="FungiDB:Z519_11314"/>
<feature type="domain" description="Alpha/beta hydrolase fold-3" evidence="3">
    <location>
        <begin position="112"/>
        <end position="322"/>
    </location>
</feature>
<evidence type="ECO:0000313" key="5">
    <source>
        <dbReference type="Proteomes" id="UP000053789"/>
    </source>
</evidence>
<dbReference type="Gene3D" id="3.40.50.1820">
    <property type="entry name" value="alpha/beta hydrolase"/>
    <property type="match status" value="1"/>
</dbReference>
<dbReference type="GO" id="GO:0016787">
    <property type="term" value="F:hydrolase activity"/>
    <property type="evidence" value="ECO:0007669"/>
    <property type="project" value="UniProtKB-KW"/>
</dbReference>
<keyword evidence="5" id="KW-1185">Reference proteome</keyword>
<dbReference type="HOGENOM" id="CLU_067136_0_0_1"/>
<keyword evidence="2" id="KW-0732">Signal</keyword>
<evidence type="ECO:0000256" key="1">
    <source>
        <dbReference type="ARBA" id="ARBA00022801"/>
    </source>
</evidence>
<evidence type="ECO:0000256" key="2">
    <source>
        <dbReference type="SAM" id="SignalP"/>
    </source>
</evidence>
<dbReference type="InterPro" id="IPR013094">
    <property type="entry name" value="AB_hydrolase_3"/>
</dbReference>
<dbReference type="EMBL" id="KN847000">
    <property type="protein sequence ID" value="KIW88203.1"/>
    <property type="molecule type" value="Genomic_DNA"/>
</dbReference>
<dbReference type="Pfam" id="PF07859">
    <property type="entry name" value="Abhydrolase_3"/>
    <property type="match status" value="1"/>
</dbReference>
<protein>
    <recommendedName>
        <fullName evidence="3">Alpha/beta hydrolase fold-3 domain-containing protein</fullName>
    </recommendedName>
</protein>
<evidence type="ECO:0000259" key="3">
    <source>
        <dbReference type="Pfam" id="PF07859"/>
    </source>
</evidence>